<dbReference type="RefSeq" id="XP_002900614.1">
    <property type="nucleotide sequence ID" value="XM_002900568.1"/>
</dbReference>
<evidence type="ECO:0000313" key="3">
    <source>
        <dbReference type="Proteomes" id="UP000006643"/>
    </source>
</evidence>
<feature type="compositionally biased region" description="Basic and acidic residues" evidence="1">
    <location>
        <begin position="1"/>
        <end position="10"/>
    </location>
</feature>
<dbReference type="HOGENOM" id="CLU_1334183_0_0_1"/>
<feature type="region of interest" description="Disordered" evidence="1">
    <location>
        <begin position="1"/>
        <end position="22"/>
    </location>
</feature>
<dbReference type="Proteomes" id="UP000006643">
    <property type="component" value="Unassembled WGS sequence"/>
</dbReference>
<dbReference type="OrthoDB" id="128207at2759"/>
<dbReference type="EMBL" id="DS028142">
    <property type="protein sequence ID" value="EEY59929.1"/>
    <property type="molecule type" value="Genomic_DNA"/>
</dbReference>
<sequence>MKKGGSYRDEHHRRRSRQSFRSQELLASLTLSAEAITLNSESGDAEEAAARASRRSTRNLASVTNTKIMTMKKLKLRRKYRLGVHGSLREEDDDDELDSPAIKSRHKSLMPLLPAILPGLIPSPTPKSVTKGDEKHAVGKFETHDTKWRATVDGQVEKFMYPSLRLETLYLEKPIPDSEDDKPMPSPKTIDEVLTSTSKVSWELEL</sequence>
<feature type="region of interest" description="Disordered" evidence="1">
    <location>
        <begin position="39"/>
        <end position="58"/>
    </location>
</feature>
<evidence type="ECO:0000256" key="1">
    <source>
        <dbReference type="SAM" id="MobiDB-lite"/>
    </source>
</evidence>
<organism evidence="2 3">
    <name type="scientific">Phytophthora infestans (strain T30-4)</name>
    <name type="common">Potato late blight agent</name>
    <dbReference type="NCBI Taxonomy" id="403677"/>
    <lineage>
        <taxon>Eukaryota</taxon>
        <taxon>Sar</taxon>
        <taxon>Stramenopiles</taxon>
        <taxon>Oomycota</taxon>
        <taxon>Peronosporomycetes</taxon>
        <taxon>Peronosporales</taxon>
        <taxon>Peronosporaceae</taxon>
        <taxon>Phytophthora</taxon>
    </lineage>
</organism>
<dbReference type="KEGG" id="pif:PITG_13081"/>
<gene>
    <name evidence="2" type="ORF">PITG_13081</name>
</gene>
<dbReference type="GeneID" id="9472906"/>
<dbReference type="AlphaFoldDB" id="D0NK92"/>
<dbReference type="OMA" id="HAKIMTL"/>
<evidence type="ECO:0000313" key="2">
    <source>
        <dbReference type="EMBL" id="EEY59929.1"/>
    </source>
</evidence>
<reference evidence="3" key="1">
    <citation type="journal article" date="2009" name="Nature">
        <title>Genome sequence and analysis of the Irish potato famine pathogen Phytophthora infestans.</title>
        <authorList>
            <consortium name="The Broad Institute Genome Sequencing Platform"/>
            <person name="Haas B.J."/>
            <person name="Kamoun S."/>
            <person name="Zody M.C."/>
            <person name="Jiang R.H."/>
            <person name="Handsaker R.E."/>
            <person name="Cano L.M."/>
            <person name="Grabherr M."/>
            <person name="Kodira C.D."/>
            <person name="Raffaele S."/>
            <person name="Torto-Alalibo T."/>
            <person name="Bozkurt T.O."/>
            <person name="Ah-Fong A.M."/>
            <person name="Alvarado L."/>
            <person name="Anderson V.L."/>
            <person name="Armstrong M.R."/>
            <person name="Avrova A."/>
            <person name="Baxter L."/>
            <person name="Beynon J."/>
            <person name="Boevink P.C."/>
            <person name="Bollmann S.R."/>
            <person name="Bos J.I."/>
            <person name="Bulone V."/>
            <person name="Cai G."/>
            <person name="Cakir C."/>
            <person name="Carrington J.C."/>
            <person name="Chawner M."/>
            <person name="Conti L."/>
            <person name="Costanzo S."/>
            <person name="Ewan R."/>
            <person name="Fahlgren N."/>
            <person name="Fischbach M.A."/>
            <person name="Fugelstad J."/>
            <person name="Gilroy E.M."/>
            <person name="Gnerre S."/>
            <person name="Green P.J."/>
            <person name="Grenville-Briggs L.J."/>
            <person name="Griffith J."/>
            <person name="Grunwald N.J."/>
            <person name="Horn K."/>
            <person name="Horner N.R."/>
            <person name="Hu C.H."/>
            <person name="Huitema E."/>
            <person name="Jeong D.H."/>
            <person name="Jones A.M."/>
            <person name="Jones J.D."/>
            <person name="Jones R.W."/>
            <person name="Karlsson E.K."/>
            <person name="Kunjeti S.G."/>
            <person name="Lamour K."/>
            <person name="Liu Z."/>
            <person name="Ma L."/>
            <person name="Maclean D."/>
            <person name="Chibucos M.C."/>
            <person name="McDonald H."/>
            <person name="McWalters J."/>
            <person name="Meijer H.J."/>
            <person name="Morgan W."/>
            <person name="Morris P.F."/>
            <person name="Munro C.A."/>
            <person name="O'Neill K."/>
            <person name="Ospina-Giraldo M."/>
            <person name="Pinzon A."/>
            <person name="Pritchard L."/>
            <person name="Ramsahoye B."/>
            <person name="Ren Q."/>
            <person name="Restrepo S."/>
            <person name="Roy S."/>
            <person name="Sadanandom A."/>
            <person name="Savidor A."/>
            <person name="Schornack S."/>
            <person name="Schwartz D.C."/>
            <person name="Schumann U.D."/>
            <person name="Schwessinger B."/>
            <person name="Seyer L."/>
            <person name="Sharpe T."/>
            <person name="Silvar C."/>
            <person name="Song J."/>
            <person name="Studholme D.J."/>
            <person name="Sykes S."/>
            <person name="Thines M."/>
            <person name="van de Vondervoort P.J."/>
            <person name="Phuntumart V."/>
            <person name="Wawra S."/>
            <person name="Weide R."/>
            <person name="Win J."/>
            <person name="Young C."/>
            <person name="Zhou S."/>
            <person name="Fry W."/>
            <person name="Meyers B.C."/>
            <person name="van West P."/>
            <person name="Ristaino J."/>
            <person name="Govers F."/>
            <person name="Birch P.R."/>
            <person name="Whisson S.C."/>
            <person name="Judelson H.S."/>
            <person name="Nusbaum C."/>
        </authorList>
    </citation>
    <scope>NUCLEOTIDE SEQUENCE [LARGE SCALE GENOMIC DNA]</scope>
    <source>
        <strain evidence="3">T30-4</strain>
    </source>
</reference>
<keyword evidence="3" id="KW-1185">Reference proteome</keyword>
<protein>
    <submittedName>
        <fullName evidence="2">Uncharacterized protein</fullName>
    </submittedName>
</protein>
<dbReference type="VEuPathDB" id="FungiDB:PITG_13081"/>
<dbReference type="InParanoid" id="D0NK92"/>
<accession>D0NK92</accession>
<name>D0NK92_PHYIT</name>
<proteinExistence type="predicted"/>